<organism evidence="1">
    <name type="scientific">Nothobranchius rachovii</name>
    <name type="common">bluefin notho</name>
    <dbReference type="NCBI Taxonomy" id="451742"/>
    <lineage>
        <taxon>Eukaryota</taxon>
        <taxon>Metazoa</taxon>
        <taxon>Chordata</taxon>
        <taxon>Craniata</taxon>
        <taxon>Vertebrata</taxon>
        <taxon>Euteleostomi</taxon>
        <taxon>Actinopterygii</taxon>
        <taxon>Neopterygii</taxon>
        <taxon>Teleostei</taxon>
        <taxon>Neoteleostei</taxon>
        <taxon>Acanthomorphata</taxon>
        <taxon>Ovalentaria</taxon>
        <taxon>Atherinomorphae</taxon>
        <taxon>Cyprinodontiformes</taxon>
        <taxon>Nothobranchiidae</taxon>
        <taxon>Nothobranchius</taxon>
    </lineage>
</organism>
<gene>
    <name evidence="1" type="primary">HEY1</name>
</gene>
<name>A0A1A8P236_9TELE</name>
<sequence length="39" mass="4178">RCCRGTVSVRMGSGSSSFHLVGTEICQAEMSDREQMGAL</sequence>
<protein>
    <submittedName>
        <fullName evidence="1">Hairy/enhancer-of-split related with YRPW motif 1</fullName>
    </submittedName>
</protein>
<reference evidence="1" key="2">
    <citation type="submission" date="2016-06" db="EMBL/GenBank/DDBJ databases">
        <title>The genome of a short-lived fish provides insights into sex chromosome evolution and the genetic control of aging.</title>
        <authorList>
            <person name="Reichwald K."/>
            <person name="Felder M."/>
            <person name="Petzold A."/>
            <person name="Koch P."/>
            <person name="Groth M."/>
            <person name="Platzer M."/>
        </authorList>
    </citation>
    <scope>NUCLEOTIDE SEQUENCE</scope>
    <source>
        <tissue evidence="1">Brain</tissue>
    </source>
</reference>
<proteinExistence type="predicted"/>
<feature type="non-terminal residue" evidence="1">
    <location>
        <position position="1"/>
    </location>
</feature>
<dbReference type="EMBL" id="HAEH01004911">
    <property type="protein sequence ID" value="SBR75154.1"/>
    <property type="molecule type" value="Transcribed_RNA"/>
</dbReference>
<reference evidence="1" key="1">
    <citation type="submission" date="2016-05" db="EMBL/GenBank/DDBJ databases">
        <authorList>
            <person name="Lavstsen T."/>
            <person name="Jespersen J.S."/>
        </authorList>
    </citation>
    <scope>NUCLEOTIDE SEQUENCE</scope>
    <source>
        <tissue evidence="1">Brain</tissue>
    </source>
</reference>
<accession>A0A1A8P236</accession>
<dbReference type="AlphaFoldDB" id="A0A1A8P236"/>
<evidence type="ECO:0000313" key="1">
    <source>
        <dbReference type="EMBL" id="SBR75154.1"/>
    </source>
</evidence>
<feature type="non-terminal residue" evidence="1">
    <location>
        <position position="39"/>
    </location>
</feature>